<dbReference type="PANTHER" id="PTHR44305:SF24">
    <property type="entry name" value="TYROSINE-PROTEIN KINASE C03B1.5-RELATED"/>
    <property type="match status" value="1"/>
</dbReference>
<dbReference type="OrthoDB" id="4062651at2759"/>
<dbReference type="STRING" id="717646.M2M046"/>
<dbReference type="Pfam" id="PF00069">
    <property type="entry name" value="Pkinase"/>
    <property type="match status" value="1"/>
</dbReference>
<dbReference type="SUPFAM" id="SSF56112">
    <property type="entry name" value="Protein kinase-like (PK-like)"/>
    <property type="match status" value="1"/>
</dbReference>
<dbReference type="RefSeq" id="XP_007671542.1">
    <property type="nucleotide sequence ID" value="XM_007673352.1"/>
</dbReference>
<organism evidence="2 3">
    <name type="scientific">Baudoinia panamericana (strain UAMH 10762)</name>
    <name type="common">Angels' share fungus</name>
    <name type="synonym">Baudoinia compniacensis (strain UAMH 10762)</name>
    <dbReference type="NCBI Taxonomy" id="717646"/>
    <lineage>
        <taxon>Eukaryota</taxon>
        <taxon>Fungi</taxon>
        <taxon>Dikarya</taxon>
        <taxon>Ascomycota</taxon>
        <taxon>Pezizomycotina</taxon>
        <taxon>Dothideomycetes</taxon>
        <taxon>Dothideomycetidae</taxon>
        <taxon>Mycosphaerellales</taxon>
        <taxon>Teratosphaeriaceae</taxon>
        <taxon>Baudoinia</taxon>
    </lineage>
</organism>
<gene>
    <name evidence="2" type="ORF">BAUCODRAFT_53930</name>
</gene>
<dbReference type="InterPro" id="IPR011009">
    <property type="entry name" value="Kinase-like_dom_sf"/>
</dbReference>
<dbReference type="GO" id="GO:0005524">
    <property type="term" value="F:ATP binding"/>
    <property type="evidence" value="ECO:0007669"/>
    <property type="project" value="InterPro"/>
</dbReference>
<dbReference type="OMA" id="HHRGAKN"/>
<dbReference type="SMART" id="SM00220">
    <property type="entry name" value="S_TKc"/>
    <property type="match status" value="1"/>
</dbReference>
<reference evidence="2 3" key="1">
    <citation type="journal article" date="2012" name="PLoS Pathog.">
        <title>Diverse lifestyles and strategies of plant pathogenesis encoded in the genomes of eighteen Dothideomycetes fungi.</title>
        <authorList>
            <person name="Ohm R.A."/>
            <person name="Feau N."/>
            <person name="Henrissat B."/>
            <person name="Schoch C.L."/>
            <person name="Horwitz B.A."/>
            <person name="Barry K.W."/>
            <person name="Condon B.J."/>
            <person name="Copeland A.C."/>
            <person name="Dhillon B."/>
            <person name="Glaser F."/>
            <person name="Hesse C.N."/>
            <person name="Kosti I."/>
            <person name="LaButti K."/>
            <person name="Lindquist E.A."/>
            <person name="Lucas S."/>
            <person name="Salamov A.A."/>
            <person name="Bradshaw R.E."/>
            <person name="Ciuffetti L."/>
            <person name="Hamelin R.C."/>
            <person name="Kema G.H.J."/>
            <person name="Lawrence C."/>
            <person name="Scott J.A."/>
            <person name="Spatafora J.W."/>
            <person name="Turgeon B.G."/>
            <person name="de Wit P.J.G.M."/>
            <person name="Zhong S."/>
            <person name="Goodwin S.B."/>
            <person name="Grigoriev I.V."/>
        </authorList>
    </citation>
    <scope>NUCLEOTIDE SEQUENCE [LARGE SCALE GENOMIC DNA]</scope>
    <source>
        <strain evidence="2 3">UAMH 10762</strain>
    </source>
</reference>
<dbReference type="PROSITE" id="PS50011">
    <property type="entry name" value="PROTEIN_KINASE_DOM"/>
    <property type="match status" value="1"/>
</dbReference>
<dbReference type="InterPro" id="IPR000719">
    <property type="entry name" value="Prot_kinase_dom"/>
</dbReference>
<dbReference type="HOGENOM" id="CLU_015630_1_1_1"/>
<dbReference type="KEGG" id="bcom:BAUCODRAFT_53930"/>
<accession>M2M046</accession>
<proteinExistence type="predicted"/>
<dbReference type="eggNOG" id="ENOG502QUU6">
    <property type="taxonomic scope" value="Eukaryota"/>
</dbReference>
<feature type="non-terminal residue" evidence="2">
    <location>
        <position position="1"/>
    </location>
</feature>
<name>M2M046_BAUPA</name>
<dbReference type="Gene3D" id="1.10.510.10">
    <property type="entry name" value="Transferase(Phosphotransferase) domain 1"/>
    <property type="match status" value="1"/>
</dbReference>
<dbReference type="PANTHER" id="PTHR44305">
    <property type="entry name" value="SI:DKEY-192D15.2-RELATED"/>
    <property type="match status" value="1"/>
</dbReference>
<sequence length="542" mass="61099">TIALNAYIFGYGGHSLVTPHTALKQLWWTDERIERKVTRSFVVSKLRGEERQFLDKPLAFGEGLTDGTYMDWILERAKRLFLILTVIGVPDQIFGCIDDSWDDDDLPLPLGNVKCLDLSYDHDEALDRRFYDVQFLYLLRELRPGAHIEYGTNEHIPMDHANTLPPAVSLQRWDRVHFPSRPEEVYMRRKYLLTDKETGCSYAEAFARDIQQARALHHEHIANVWASYTSQDAGYVLSDFVGEHTLGTFIDHRMPIQFMHVKESDRPRVLCEWMHCLADALACLHHRGVAHAAIRPSNILIDHDNHIAFADVGTIPTFQRGKKPHKSETYDYAAPESQFSRLPIVVTSSPPLSSNTAFSKLAKTNSGNSSSSASSGCSSTKSINVCTTAATSPTSTPLSIELTPEMSDIYSLGCIFLDVVTFILRGKLTDFVKFRSTRMQSVPLSSSVGKVRTDHSFHGNPEKVDVWIMLLKEESAVVRGEIFRGVPELLKLIRRMLMQNATLRPSARTVRDRLQEVLVDQCGMNTLCCAGREWIVPAASES</sequence>
<feature type="non-terminal residue" evidence="2">
    <location>
        <position position="542"/>
    </location>
</feature>
<dbReference type="GO" id="GO:0004672">
    <property type="term" value="F:protein kinase activity"/>
    <property type="evidence" value="ECO:0007669"/>
    <property type="project" value="InterPro"/>
</dbReference>
<keyword evidence="3" id="KW-1185">Reference proteome</keyword>
<evidence type="ECO:0000259" key="1">
    <source>
        <dbReference type="PROSITE" id="PS50011"/>
    </source>
</evidence>
<dbReference type="AlphaFoldDB" id="M2M046"/>
<dbReference type="Proteomes" id="UP000011761">
    <property type="component" value="Unassembled WGS sequence"/>
</dbReference>
<feature type="domain" description="Protein kinase" evidence="1">
    <location>
        <begin position="136"/>
        <end position="518"/>
    </location>
</feature>
<evidence type="ECO:0000313" key="3">
    <source>
        <dbReference type="Proteomes" id="UP000011761"/>
    </source>
</evidence>
<evidence type="ECO:0000313" key="2">
    <source>
        <dbReference type="EMBL" id="EMD00358.1"/>
    </source>
</evidence>
<protein>
    <recommendedName>
        <fullName evidence="1">Protein kinase domain-containing protein</fullName>
    </recommendedName>
</protein>
<dbReference type="InterPro" id="IPR053083">
    <property type="entry name" value="TF_kinase-domain_protein"/>
</dbReference>
<dbReference type="EMBL" id="KB445550">
    <property type="protein sequence ID" value="EMD00358.1"/>
    <property type="molecule type" value="Genomic_DNA"/>
</dbReference>
<dbReference type="GeneID" id="19115290"/>